<dbReference type="Proteomes" id="UP000287233">
    <property type="component" value="Chromosome"/>
</dbReference>
<keyword evidence="5" id="KW-0808">Transferase</keyword>
<dbReference type="CDD" id="cd02440">
    <property type="entry name" value="AdoMet_MTases"/>
    <property type="match status" value="1"/>
</dbReference>
<sequence>MKARRQRLDQLLVERGHAPSRAQAQALIRSGRVRADGALLDKPGAQVSTDAVIELSAPPRYVSRGGEKLEAALAAFALDPCGKICLDVGSSTGGFTDCLLQHGAQRVHAVDVGRGQLDWKLRNDPRVIVHEGLNARYLQPEDIGELVDLATVDVSFISLRLALPPLAAIVRPGGQVIALVKPQFEAGRERVRRGVVRDPAVHHAVVDDVVTFARESLGWNVQAMAPSPLLGPAGNREFFVHLGIPQSA</sequence>
<dbReference type="Gene3D" id="3.40.50.150">
    <property type="entry name" value="Vaccinia Virus protein VP39"/>
    <property type="match status" value="1"/>
</dbReference>
<dbReference type="InterPro" id="IPR002877">
    <property type="entry name" value="RNA_MeTrfase_FtsJ_dom"/>
</dbReference>
<dbReference type="EMBL" id="CP034928">
    <property type="protein sequence ID" value="QAA76254.1"/>
    <property type="molecule type" value="Genomic_DNA"/>
</dbReference>
<dbReference type="Pfam" id="PF01479">
    <property type="entry name" value="S4"/>
    <property type="match status" value="1"/>
</dbReference>
<dbReference type="CDD" id="cd00165">
    <property type="entry name" value="S4"/>
    <property type="match status" value="1"/>
</dbReference>
<evidence type="ECO:0000259" key="4">
    <source>
        <dbReference type="SMART" id="SM00363"/>
    </source>
</evidence>
<dbReference type="PANTHER" id="PTHR32319:SF0">
    <property type="entry name" value="BACTERIAL HEMOLYSIN-LIKE PROTEIN"/>
    <property type="match status" value="1"/>
</dbReference>
<dbReference type="SMART" id="SM00363">
    <property type="entry name" value="S4"/>
    <property type="match status" value="1"/>
</dbReference>
<evidence type="ECO:0000256" key="3">
    <source>
        <dbReference type="PROSITE-ProRule" id="PRU00182"/>
    </source>
</evidence>
<dbReference type="InterPro" id="IPR004538">
    <property type="entry name" value="Hemolysin_A/TlyA"/>
</dbReference>
<dbReference type="SUPFAM" id="SSF55174">
    <property type="entry name" value="Alpha-L RNA-binding motif"/>
    <property type="match status" value="1"/>
</dbReference>
<dbReference type="SUPFAM" id="SSF53335">
    <property type="entry name" value="S-adenosyl-L-methionine-dependent methyltransferases"/>
    <property type="match status" value="1"/>
</dbReference>
<evidence type="ECO:0000256" key="1">
    <source>
        <dbReference type="ARBA" id="ARBA00022884"/>
    </source>
</evidence>
<dbReference type="InterPro" id="IPR002942">
    <property type="entry name" value="S4_RNA-bd"/>
</dbReference>
<dbReference type="InterPro" id="IPR047048">
    <property type="entry name" value="TlyA"/>
</dbReference>
<dbReference type="KEGG" id="bih:BIP78_0488"/>
<dbReference type="InterPro" id="IPR029063">
    <property type="entry name" value="SAM-dependent_MTases_sf"/>
</dbReference>
<proteinExistence type="inferred from homology"/>
<dbReference type="GO" id="GO:0032259">
    <property type="term" value="P:methylation"/>
    <property type="evidence" value="ECO:0007669"/>
    <property type="project" value="UniProtKB-KW"/>
</dbReference>
<dbReference type="NCBIfam" id="TIGR00478">
    <property type="entry name" value="tly"/>
    <property type="match status" value="1"/>
</dbReference>
<reference evidence="6" key="1">
    <citation type="submission" date="2018-12" db="EMBL/GenBank/DDBJ databases">
        <title>Complete genome sequence of an uncultured bacterium of the candidate phylum Bipolaricaulota.</title>
        <authorList>
            <person name="Kadnikov V.V."/>
            <person name="Mardanov A.V."/>
            <person name="Beletsky A.V."/>
            <person name="Frank Y.A."/>
            <person name="Karnachuk O.V."/>
            <person name="Ravin N.V."/>
        </authorList>
    </citation>
    <scope>NUCLEOTIDE SEQUENCE [LARGE SCALE GENOMIC DNA]</scope>
</reference>
<dbReference type="Pfam" id="PF01728">
    <property type="entry name" value="FtsJ"/>
    <property type="match status" value="1"/>
</dbReference>
<dbReference type="Gene3D" id="3.10.290.10">
    <property type="entry name" value="RNA-binding S4 domain"/>
    <property type="match status" value="1"/>
</dbReference>
<evidence type="ECO:0000313" key="5">
    <source>
        <dbReference type="EMBL" id="QAA76254.1"/>
    </source>
</evidence>
<dbReference type="InterPro" id="IPR036986">
    <property type="entry name" value="S4_RNA-bd_sf"/>
</dbReference>
<dbReference type="PROSITE" id="PS50889">
    <property type="entry name" value="S4"/>
    <property type="match status" value="1"/>
</dbReference>
<protein>
    <submittedName>
        <fullName evidence="5">RNA binding methyltransferase FtsJ like</fullName>
    </submittedName>
</protein>
<keyword evidence="1 3" id="KW-0694">RNA-binding</keyword>
<feature type="domain" description="RNA-binding S4" evidence="4">
    <location>
        <begin position="6"/>
        <end position="70"/>
    </location>
</feature>
<dbReference type="PIRSF" id="PIRSF005578">
    <property type="entry name" value="TlyA"/>
    <property type="match status" value="1"/>
</dbReference>
<gene>
    <name evidence="5" type="ORF">BIP78_0488</name>
</gene>
<dbReference type="GO" id="GO:0003723">
    <property type="term" value="F:RNA binding"/>
    <property type="evidence" value="ECO:0007669"/>
    <property type="project" value="UniProtKB-KW"/>
</dbReference>
<keyword evidence="5" id="KW-0489">Methyltransferase</keyword>
<dbReference type="AlphaFoldDB" id="A0A410FTC9"/>
<evidence type="ECO:0000313" key="6">
    <source>
        <dbReference type="Proteomes" id="UP000287233"/>
    </source>
</evidence>
<dbReference type="GO" id="GO:0008168">
    <property type="term" value="F:methyltransferase activity"/>
    <property type="evidence" value="ECO:0007669"/>
    <property type="project" value="UniProtKB-KW"/>
</dbReference>
<evidence type="ECO:0000256" key="2">
    <source>
        <dbReference type="ARBA" id="ARBA00029460"/>
    </source>
</evidence>
<name>A0A410FTC9_BIPS1</name>
<comment type="similarity">
    <text evidence="2">Belongs to the TlyA family.</text>
</comment>
<dbReference type="PANTHER" id="PTHR32319">
    <property type="entry name" value="BACTERIAL HEMOLYSIN-LIKE PROTEIN"/>
    <property type="match status" value="1"/>
</dbReference>
<organism evidence="5 6">
    <name type="scientific">Bipolaricaulis sibiricus</name>
    <dbReference type="NCBI Taxonomy" id="2501609"/>
    <lineage>
        <taxon>Bacteria</taxon>
        <taxon>Candidatus Bipolaricaulota</taxon>
        <taxon>Candidatus Bipolaricaulia</taxon>
        <taxon>Candidatus Bipolaricaulales</taxon>
        <taxon>Candidatus Bipolaricaulaceae</taxon>
        <taxon>Candidatus Bipolaricaulis</taxon>
    </lineage>
</organism>
<accession>A0A410FTC9</accession>